<feature type="domain" description="Fe2OG dioxygenase" evidence="5">
    <location>
        <begin position="97"/>
        <end position="197"/>
    </location>
</feature>
<dbReference type="GO" id="GO:0031418">
    <property type="term" value="F:L-ascorbic acid binding"/>
    <property type="evidence" value="ECO:0007669"/>
    <property type="project" value="UniProtKB-KW"/>
</dbReference>
<evidence type="ECO:0000256" key="4">
    <source>
        <dbReference type="RuleBase" id="RU003682"/>
    </source>
</evidence>
<dbReference type="GO" id="GO:0016491">
    <property type="term" value="F:oxidoreductase activity"/>
    <property type="evidence" value="ECO:0007669"/>
    <property type="project" value="UniProtKB-KW"/>
</dbReference>
<gene>
    <name evidence="6" type="ORF">FSB_LOCUS2846</name>
</gene>
<dbReference type="Pfam" id="PF03171">
    <property type="entry name" value="2OG-FeII_Oxy"/>
    <property type="match status" value="1"/>
</dbReference>
<dbReference type="EMBL" id="OIVN01000136">
    <property type="protein sequence ID" value="SPC74964.1"/>
    <property type="molecule type" value="Genomic_DNA"/>
</dbReference>
<dbReference type="Gene3D" id="2.60.120.330">
    <property type="entry name" value="B-lactam Antibiotic, Isopenicillin N Synthase, Chain"/>
    <property type="match status" value="1"/>
</dbReference>
<reference evidence="6" key="1">
    <citation type="submission" date="2018-02" db="EMBL/GenBank/DDBJ databases">
        <authorList>
            <person name="Cohen D.B."/>
            <person name="Kent A.D."/>
        </authorList>
    </citation>
    <scope>NUCLEOTIDE SEQUENCE</scope>
</reference>
<dbReference type="PROSITE" id="PS51471">
    <property type="entry name" value="FE2OG_OXY"/>
    <property type="match status" value="1"/>
</dbReference>
<keyword evidence="2" id="KW-0847">Vitamin C</keyword>
<dbReference type="AlphaFoldDB" id="A0A2N9EK32"/>
<organism evidence="6">
    <name type="scientific">Fagus sylvatica</name>
    <name type="common">Beechnut</name>
    <dbReference type="NCBI Taxonomy" id="28930"/>
    <lineage>
        <taxon>Eukaryota</taxon>
        <taxon>Viridiplantae</taxon>
        <taxon>Streptophyta</taxon>
        <taxon>Embryophyta</taxon>
        <taxon>Tracheophyta</taxon>
        <taxon>Spermatophyta</taxon>
        <taxon>Magnoliopsida</taxon>
        <taxon>eudicotyledons</taxon>
        <taxon>Gunneridae</taxon>
        <taxon>Pentapetalae</taxon>
        <taxon>rosids</taxon>
        <taxon>fabids</taxon>
        <taxon>Fagales</taxon>
        <taxon>Fagaceae</taxon>
        <taxon>Fagus</taxon>
    </lineage>
</organism>
<evidence type="ECO:0000313" key="6">
    <source>
        <dbReference type="EMBL" id="SPC74964.1"/>
    </source>
</evidence>
<dbReference type="FunFam" id="2.60.120.330:FF:000079">
    <property type="entry name" value="Protein SRG1"/>
    <property type="match status" value="1"/>
</dbReference>
<dbReference type="InterPro" id="IPR044861">
    <property type="entry name" value="IPNS-like_FE2OG_OXY"/>
</dbReference>
<evidence type="ECO:0000256" key="2">
    <source>
        <dbReference type="ARBA" id="ARBA00022896"/>
    </source>
</evidence>
<dbReference type="PANTHER" id="PTHR47991">
    <property type="entry name" value="OXOGLUTARATE/IRON-DEPENDENT DIOXYGENASE"/>
    <property type="match status" value="1"/>
</dbReference>
<keyword evidence="1 4" id="KW-0479">Metal-binding</keyword>
<dbReference type="InterPro" id="IPR005123">
    <property type="entry name" value="Oxoglu/Fe-dep_dioxygenase_dom"/>
</dbReference>
<keyword evidence="3 4" id="KW-0408">Iron</keyword>
<evidence type="ECO:0000256" key="3">
    <source>
        <dbReference type="ARBA" id="ARBA00023004"/>
    </source>
</evidence>
<dbReference type="SUPFAM" id="SSF51197">
    <property type="entry name" value="Clavaminate synthase-like"/>
    <property type="match status" value="1"/>
</dbReference>
<sequence length="254" mass="29010">MDEKKKFWQQSGDVEGFGQAFIVSEEQKLNWADMFFMNTLPTHFRKPHLFPKLPLPFRDTLEAYSCDLKALTMKILDAMANSLRMEATDMRAMFDEGHQGMRMNYYPPCPQPELVIGLNPHSDAAGLTILLQVNEMEGLQVRKDGMWIPVKPLHNAFVVNIGDSLEIVTNGVYRSIEHRATVNSEKERLSIATFYSPKQDVDMGPAPSLVTPETPALFKRILTSDYFKGYLSRELQGKSYLDVMRIQNEEEKGI</sequence>
<protein>
    <recommendedName>
        <fullName evidence="5">Fe2OG dioxygenase domain-containing protein</fullName>
    </recommendedName>
</protein>
<name>A0A2N9EK32_FAGSY</name>
<proteinExistence type="inferred from homology"/>
<dbReference type="InterPro" id="IPR050295">
    <property type="entry name" value="Plant_2OG-oxidoreductases"/>
</dbReference>
<keyword evidence="4" id="KW-0560">Oxidoreductase</keyword>
<accession>A0A2N9EK32</accession>
<evidence type="ECO:0000259" key="5">
    <source>
        <dbReference type="PROSITE" id="PS51471"/>
    </source>
</evidence>
<evidence type="ECO:0000256" key="1">
    <source>
        <dbReference type="ARBA" id="ARBA00022723"/>
    </source>
</evidence>
<dbReference type="InterPro" id="IPR027443">
    <property type="entry name" value="IPNS-like_sf"/>
</dbReference>
<dbReference type="GO" id="GO:0046872">
    <property type="term" value="F:metal ion binding"/>
    <property type="evidence" value="ECO:0007669"/>
    <property type="project" value="UniProtKB-KW"/>
</dbReference>
<comment type="similarity">
    <text evidence="4">Belongs to the iron/ascorbate-dependent oxidoreductase family.</text>
</comment>